<evidence type="ECO:0000313" key="1">
    <source>
        <dbReference type="EMBL" id="PUZ57833.1"/>
    </source>
</evidence>
<reference evidence="1 2" key="1">
    <citation type="submission" date="2018-04" db="EMBL/GenBank/DDBJ databases">
        <title>WGS assembly of Panicum hallii var. hallii HAL2.</title>
        <authorList>
            <person name="Lovell J."/>
            <person name="Jenkins J."/>
            <person name="Lowry D."/>
            <person name="Mamidi S."/>
            <person name="Sreedasyam A."/>
            <person name="Weng X."/>
            <person name="Barry K."/>
            <person name="Bonette J."/>
            <person name="Campitelli B."/>
            <person name="Daum C."/>
            <person name="Gordon S."/>
            <person name="Gould B."/>
            <person name="Lipzen A."/>
            <person name="MacQueen A."/>
            <person name="Palacio-Mejia J."/>
            <person name="Plott C."/>
            <person name="Shakirov E."/>
            <person name="Shu S."/>
            <person name="Yoshinaga Y."/>
            <person name="Zane M."/>
            <person name="Rokhsar D."/>
            <person name="Grimwood J."/>
            <person name="Schmutz J."/>
            <person name="Juenger T."/>
        </authorList>
    </citation>
    <scope>NUCLEOTIDE SEQUENCE [LARGE SCALE GENOMIC DNA]</scope>
    <source>
        <strain evidence="2">cv. HAL2</strain>
    </source>
</reference>
<name>A0A2T7DQH1_9POAL</name>
<gene>
    <name evidence="1" type="ORF">GQ55_5G461000</name>
</gene>
<dbReference type="Proteomes" id="UP000244336">
    <property type="component" value="Chromosome 5"/>
</dbReference>
<proteinExistence type="predicted"/>
<dbReference type="AlphaFoldDB" id="A0A2T7DQH1"/>
<organism evidence="1 2">
    <name type="scientific">Panicum hallii var. hallii</name>
    <dbReference type="NCBI Taxonomy" id="1504633"/>
    <lineage>
        <taxon>Eukaryota</taxon>
        <taxon>Viridiplantae</taxon>
        <taxon>Streptophyta</taxon>
        <taxon>Embryophyta</taxon>
        <taxon>Tracheophyta</taxon>
        <taxon>Spermatophyta</taxon>
        <taxon>Magnoliopsida</taxon>
        <taxon>Liliopsida</taxon>
        <taxon>Poales</taxon>
        <taxon>Poaceae</taxon>
        <taxon>PACMAD clade</taxon>
        <taxon>Panicoideae</taxon>
        <taxon>Panicodae</taxon>
        <taxon>Paniceae</taxon>
        <taxon>Panicinae</taxon>
        <taxon>Panicum</taxon>
        <taxon>Panicum sect. Panicum</taxon>
    </lineage>
</organism>
<evidence type="ECO:0000313" key="2">
    <source>
        <dbReference type="Proteomes" id="UP000244336"/>
    </source>
</evidence>
<protein>
    <submittedName>
        <fullName evidence="1">Uncharacterized protein</fullName>
    </submittedName>
</protein>
<dbReference type="Gramene" id="PUZ57833">
    <property type="protein sequence ID" value="PUZ57833"/>
    <property type="gene ID" value="GQ55_5G461000"/>
</dbReference>
<dbReference type="EMBL" id="CM009753">
    <property type="protein sequence ID" value="PUZ57833.1"/>
    <property type="molecule type" value="Genomic_DNA"/>
</dbReference>
<accession>A0A2T7DQH1</accession>
<sequence length="68" mass="7894">MMVWTRSVHLASYSQLTIQSINPCCDRSKWGRQHQPRRHPYRQPSVGALAIRCEMARGRCGSPFCFWG</sequence>
<keyword evidence="2" id="KW-1185">Reference proteome</keyword>